<protein>
    <submittedName>
        <fullName evidence="1">Uncharacterized protein</fullName>
    </submittedName>
</protein>
<accession>A0A2N9I4S7</accession>
<dbReference type="AlphaFoldDB" id="A0A2N9I4S7"/>
<gene>
    <name evidence="1" type="ORF">FSB_LOCUS47280</name>
</gene>
<organism evidence="1">
    <name type="scientific">Fagus sylvatica</name>
    <name type="common">Beechnut</name>
    <dbReference type="NCBI Taxonomy" id="28930"/>
    <lineage>
        <taxon>Eukaryota</taxon>
        <taxon>Viridiplantae</taxon>
        <taxon>Streptophyta</taxon>
        <taxon>Embryophyta</taxon>
        <taxon>Tracheophyta</taxon>
        <taxon>Spermatophyta</taxon>
        <taxon>Magnoliopsida</taxon>
        <taxon>eudicotyledons</taxon>
        <taxon>Gunneridae</taxon>
        <taxon>Pentapetalae</taxon>
        <taxon>rosids</taxon>
        <taxon>fabids</taxon>
        <taxon>Fagales</taxon>
        <taxon>Fagaceae</taxon>
        <taxon>Fagus</taxon>
    </lineage>
</organism>
<name>A0A2N9I4S7_FAGSY</name>
<sequence length="319" mass="36959">MDGKKYIWIHIRFKLRYISSIQGASYDWETVGPSVVYAVQSFFHSGDMPSELLVNKLMLLFGKLISPCQSTFIPRRWIAENQVIVQELMHSFKKRKVKEGLVAMKVDFQKAYDRVNWRFLKLVLEKFGFPSTFVNWITEVPARMIDKEFALGNISGVKMNLAGPAFTHVMFADNIMLFAKANRREAVVLNNCLETYCKWFGQLVNRGKSGLIFSKRVKLRLESKLKDWRSKCLSWAGRSTLIKSIAQALPFFTFDVPAMVCDKLDASTRRFWWQPKKENGRFLAWKSWDQLCQHKSLGGMGFRKSKAFNEALLASLHGW</sequence>
<dbReference type="PANTHER" id="PTHR33116:SF86">
    <property type="entry name" value="REVERSE TRANSCRIPTASE DOMAIN-CONTAINING PROTEIN"/>
    <property type="match status" value="1"/>
</dbReference>
<dbReference type="PANTHER" id="PTHR33116">
    <property type="entry name" value="REVERSE TRANSCRIPTASE ZINC-BINDING DOMAIN-CONTAINING PROTEIN-RELATED-RELATED"/>
    <property type="match status" value="1"/>
</dbReference>
<evidence type="ECO:0000313" key="1">
    <source>
        <dbReference type="EMBL" id="SPD19398.1"/>
    </source>
</evidence>
<reference evidence="1" key="1">
    <citation type="submission" date="2018-02" db="EMBL/GenBank/DDBJ databases">
        <authorList>
            <person name="Cohen D.B."/>
            <person name="Kent A.D."/>
        </authorList>
    </citation>
    <scope>NUCLEOTIDE SEQUENCE</scope>
</reference>
<dbReference type="EMBL" id="OIVN01004813">
    <property type="protein sequence ID" value="SPD19398.1"/>
    <property type="molecule type" value="Genomic_DNA"/>
</dbReference>
<proteinExistence type="predicted"/>